<dbReference type="SUPFAM" id="SSF51445">
    <property type="entry name" value="(Trans)glycosidases"/>
    <property type="match status" value="1"/>
</dbReference>
<dbReference type="InterPro" id="IPR001223">
    <property type="entry name" value="Glyco_hydro18_cat"/>
</dbReference>
<dbReference type="InterPro" id="IPR012854">
    <property type="entry name" value="Cu_amine_oxidase-like_N"/>
</dbReference>
<feature type="signal peptide" evidence="1">
    <location>
        <begin position="1"/>
        <end position="27"/>
    </location>
</feature>
<evidence type="ECO:0000313" key="3">
    <source>
        <dbReference type="EMBL" id="MFC5649435.1"/>
    </source>
</evidence>
<gene>
    <name evidence="3" type="ORF">ACFPYJ_09875</name>
</gene>
<feature type="chain" id="PRO_5045653535" evidence="1">
    <location>
        <begin position="28"/>
        <end position="417"/>
    </location>
</feature>
<dbReference type="Gene3D" id="3.30.457.10">
    <property type="entry name" value="Copper amine oxidase-like, N-terminal domain"/>
    <property type="match status" value="1"/>
</dbReference>
<organism evidence="3 4">
    <name type="scientific">Paenibacillus solisilvae</name>
    <dbReference type="NCBI Taxonomy" id="2486751"/>
    <lineage>
        <taxon>Bacteria</taxon>
        <taxon>Bacillati</taxon>
        <taxon>Bacillota</taxon>
        <taxon>Bacilli</taxon>
        <taxon>Bacillales</taxon>
        <taxon>Paenibacillaceae</taxon>
        <taxon>Paenibacillus</taxon>
    </lineage>
</organism>
<name>A0ABW0VZ21_9BACL</name>
<dbReference type="PANTHER" id="PTHR46066">
    <property type="entry name" value="CHITINASE DOMAIN-CONTAINING PROTEIN 1 FAMILY MEMBER"/>
    <property type="match status" value="1"/>
</dbReference>
<dbReference type="SUPFAM" id="SSF55383">
    <property type="entry name" value="Copper amine oxidase, domain N"/>
    <property type="match status" value="1"/>
</dbReference>
<comment type="caution">
    <text evidence="3">The sequence shown here is derived from an EMBL/GenBank/DDBJ whole genome shotgun (WGS) entry which is preliminary data.</text>
</comment>
<sequence length="417" mass="45087">MLTKIRSSLLVASSALLLFSGLSTVSAASVVRKPISIMLDGFPLPFPAAPFAMQGTTMVPFRAIAEALNIQVMWSEKSQTVLATKSRNGKLTQVVLHKNDKKALVNGQQKLLTVPPLAKDGSIFVPLSFFSSQFGAAVSWNGASQTVSITSPVEKLYTEAFYAISSFKELSYVKKFNSVSFGWTRIDQTGNLTLTGKDFYWPEAAGNITPESIILDSANAGGKPNLMAVATDGSGELTKLLQDKNLQTTVIEQLVTLASENNFSGITLDFEGLGLTGDIAAVQQSYNEFVRLLDQSAQASNLKLTLALHPLNGSYRGYDYKKLASYADEIIIMAYDYAYDKAPEPLTHVNQAILLAMKEVPKSKLVLGISMGSETAQSISGKIGLAKRYSLKGVAFWRLGLLGANTLSEIQKSIELE</sequence>
<accession>A0ABW0VZ21</accession>
<evidence type="ECO:0000259" key="2">
    <source>
        <dbReference type="PROSITE" id="PS51910"/>
    </source>
</evidence>
<protein>
    <submittedName>
        <fullName evidence="3">Stalk domain-containing protein</fullName>
    </submittedName>
</protein>
<dbReference type="Proteomes" id="UP001596047">
    <property type="component" value="Unassembled WGS sequence"/>
</dbReference>
<keyword evidence="4" id="KW-1185">Reference proteome</keyword>
<evidence type="ECO:0000313" key="4">
    <source>
        <dbReference type="Proteomes" id="UP001596047"/>
    </source>
</evidence>
<keyword evidence="1" id="KW-0732">Signal</keyword>
<feature type="domain" description="GH18" evidence="2">
    <location>
        <begin position="167"/>
        <end position="417"/>
    </location>
</feature>
<dbReference type="PANTHER" id="PTHR46066:SF2">
    <property type="entry name" value="CHITINASE DOMAIN-CONTAINING PROTEIN 1"/>
    <property type="match status" value="1"/>
</dbReference>
<dbReference type="InterPro" id="IPR011583">
    <property type="entry name" value="Chitinase_II/V-like_cat"/>
</dbReference>
<dbReference type="InterPro" id="IPR036582">
    <property type="entry name" value="Mao_N_sf"/>
</dbReference>
<reference evidence="4" key="1">
    <citation type="journal article" date="2019" name="Int. J. Syst. Evol. Microbiol.">
        <title>The Global Catalogue of Microorganisms (GCM) 10K type strain sequencing project: providing services to taxonomists for standard genome sequencing and annotation.</title>
        <authorList>
            <consortium name="The Broad Institute Genomics Platform"/>
            <consortium name="The Broad Institute Genome Sequencing Center for Infectious Disease"/>
            <person name="Wu L."/>
            <person name="Ma J."/>
        </authorList>
    </citation>
    <scope>NUCLEOTIDE SEQUENCE [LARGE SCALE GENOMIC DNA]</scope>
    <source>
        <strain evidence="4">CGMCC 1.3240</strain>
    </source>
</reference>
<dbReference type="Gene3D" id="3.20.20.80">
    <property type="entry name" value="Glycosidases"/>
    <property type="match status" value="1"/>
</dbReference>
<proteinExistence type="predicted"/>
<dbReference type="RefSeq" id="WP_379187956.1">
    <property type="nucleotide sequence ID" value="NZ_JBHSOW010000033.1"/>
</dbReference>
<dbReference type="Pfam" id="PF07833">
    <property type="entry name" value="Cu_amine_oxidN1"/>
    <property type="match status" value="1"/>
</dbReference>
<dbReference type="Pfam" id="PF00704">
    <property type="entry name" value="Glyco_hydro_18"/>
    <property type="match status" value="1"/>
</dbReference>
<dbReference type="SMART" id="SM00636">
    <property type="entry name" value="Glyco_18"/>
    <property type="match status" value="1"/>
</dbReference>
<evidence type="ECO:0000256" key="1">
    <source>
        <dbReference type="SAM" id="SignalP"/>
    </source>
</evidence>
<dbReference type="InterPro" id="IPR017853">
    <property type="entry name" value="GH"/>
</dbReference>
<dbReference type="EMBL" id="JBHSOW010000033">
    <property type="protein sequence ID" value="MFC5649435.1"/>
    <property type="molecule type" value="Genomic_DNA"/>
</dbReference>
<dbReference type="PROSITE" id="PS51910">
    <property type="entry name" value="GH18_2"/>
    <property type="match status" value="1"/>
</dbReference>